<feature type="region of interest" description="Disordered" evidence="4">
    <location>
        <begin position="116"/>
        <end position="141"/>
    </location>
</feature>
<dbReference type="EMBL" id="JAUSUG010000011">
    <property type="protein sequence ID" value="MDQ0255527.1"/>
    <property type="molecule type" value="Genomic_DNA"/>
</dbReference>
<gene>
    <name evidence="6" type="ORF">J2S74_002909</name>
</gene>
<evidence type="ECO:0000313" key="6">
    <source>
        <dbReference type="EMBL" id="MDQ0255527.1"/>
    </source>
</evidence>
<feature type="domain" description="Zinc finger CHC2-type" evidence="5">
    <location>
        <begin position="44"/>
        <end position="103"/>
    </location>
</feature>
<dbReference type="PANTHER" id="PTHR30313">
    <property type="entry name" value="DNA PRIMASE"/>
    <property type="match status" value="1"/>
</dbReference>
<reference evidence="6 7" key="1">
    <citation type="submission" date="2023-07" db="EMBL/GenBank/DDBJ databases">
        <title>Genomic Encyclopedia of Type Strains, Phase IV (KMG-IV): sequencing the most valuable type-strain genomes for metagenomic binning, comparative biology and taxonomic classification.</title>
        <authorList>
            <person name="Goeker M."/>
        </authorList>
    </citation>
    <scope>NUCLEOTIDE SEQUENCE [LARGE SCALE GENOMIC DNA]</scope>
    <source>
        <strain evidence="6 7">DSM 9768</strain>
    </source>
</reference>
<dbReference type="InterPro" id="IPR050219">
    <property type="entry name" value="DnaG_primase"/>
</dbReference>
<protein>
    <recommendedName>
        <fullName evidence="5">Zinc finger CHC2-type domain-containing protein</fullName>
    </recommendedName>
</protein>
<dbReference type="SUPFAM" id="SSF57783">
    <property type="entry name" value="Zinc beta-ribbon"/>
    <property type="match status" value="1"/>
</dbReference>
<evidence type="ECO:0000259" key="5">
    <source>
        <dbReference type="SMART" id="SM00400"/>
    </source>
</evidence>
<dbReference type="Pfam" id="PF01807">
    <property type="entry name" value="Zn_ribbon_DnaG"/>
    <property type="match status" value="1"/>
</dbReference>
<feature type="compositionally biased region" description="Basic residues" evidence="4">
    <location>
        <begin position="126"/>
        <end position="135"/>
    </location>
</feature>
<comment type="caution">
    <text evidence="6">The sequence shown here is derived from an EMBL/GenBank/DDBJ whole genome shotgun (WGS) entry which is preliminary data.</text>
</comment>
<name>A0ABT9ZWB8_9BACI</name>
<evidence type="ECO:0000256" key="1">
    <source>
        <dbReference type="ARBA" id="ARBA00022723"/>
    </source>
</evidence>
<proteinExistence type="predicted"/>
<organism evidence="6 7">
    <name type="scientific">Evansella vedderi</name>
    <dbReference type="NCBI Taxonomy" id="38282"/>
    <lineage>
        <taxon>Bacteria</taxon>
        <taxon>Bacillati</taxon>
        <taxon>Bacillota</taxon>
        <taxon>Bacilli</taxon>
        <taxon>Bacillales</taxon>
        <taxon>Bacillaceae</taxon>
        <taxon>Evansella</taxon>
    </lineage>
</organism>
<dbReference type="SMART" id="SM00400">
    <property type="entry name" value="ZnF_CHCC"/>
    <property type="match status" value="1"/>
</dbReference>
<sequence>MSKGRISQETIDEVRAVSIVDVASRLGDNMKRVGTTYRVPCPNPNHFERTPDTYIKPSKNIFKCFGGGGCGAKGGDALSYYAWHEYGAWDPKQHFRDAVIGVAELMGIAIEYEEGSYSPKGNTSQKPKKKPRKAAPPRFQEIKSRSANDCDRIYRKFLEKCPIYEEHAKEWLGPKRQYTKKHVLNIGLRSVPSNLDEVFKIIRTLLDDGESLDRVPGFTRRLKKNGDPSEESHWYWTINVSKGYFIPVRDEKGRIVRLRVATGGKPKYIWFSSSPNVFEKDGEWVFDDPLMEKDKENNLFRMRRGGAPSGAPLNVVVHNALLDSWESGTSITDICKMDTVICTEGEHKSNISAERIKLPVIGVPGVGNYKDVLPLVKGWETKKLILAYDMDSLKSESKVEGKNQQVFDHLAEFAKQLMGSGIEVSLWTWNAEDGIGLDDLLLGKKLPIEIDLRTKKQKPVKIA</sequence>
<keyword evidence="2" id="KW-0863">Zinc-finger</keyword>
<keyword evidence="1" id="KW-0479">Metal-binding</keyword>
<dbReference type="Gene3D" id="3.90.580.10">
    <property type="entry name" value="Zinc finger, CHC2-type domain"/>
    <property type="match status" value="1"/>
</dbReference>
<evidence type="ECO:0000313" key="7">
    <source>
        <dbReference type="Proteomes" id="UP001230005"/>
    </source>
</evidence>
<keyword evidence="3" id="KW-0862">Zinc</keyword>
<evidence type="ECO:0000256" key="3">
    <source>
        <dbReference type="ARBA" id="ARBA00022833"/>
    </source>
</evidence>
<evidence type="ECO:0000256" key="4">
    <source>
        <dbReference type="SAM" id="MobiDB-lite"/>
    </source>
</evidence>
<accession>A0ABT9ZWB8</accession>
<dbReference type="Proteomes" id="UP001230005">
    <property type="component" value="Unassembled WGS sequence"/>
</dbReference>
<dbReference type="InterPro" id="IPR036977">
    <property type="entry name" value="DNA_primase_Znf_CHC2"/>
</dbReference>
<dbReference type="PANTHER" id="PTHR30313:SF2">
    <property type="entry name" value="DNA PRIMASE"/>
    <property type="match status" value="1"/>
</dbReference>
<keyword evidence="7" id="KW-1185">Reference proteome</keyword>
<evidence type="ECO:0000256" key="2">
    <source>
        <dbReference type="ARBA" id="ARBA00022771"/>
    </source>
</evidence>
<dbReference type="InterPro" id="IPR002694">
    <property type="entry name" value="Znf_CHC2"/>
</dbReference>
<dbReference type="RefSeq" id="WP_307326463.1">
    <property type="nucleotide sequence ID" value="NZ_JAUSUG010000011.1"/>
</dbReference>